<dbReference type="EMBL" id="BARU01016444">
    <property type="protein sequence ID" value="GAH60836.1"/>
    <property type="molecule type" value="Genomic_DNA"/>
</dbReference>
<dbReference type="AlphaFoldDB" id="X1GSE6"/>
<accession>X1GSE6</accession>
<reference evidence="1" key="1">
    <citation type="journal article" date="2014" name="Front. Microbiol.">
        <title>High frequency of phylogenetically diverse reductive dehalogenase-homologous genes in deep subseafloor sedimentary metagenomes.</title>
        <authorList>
            <person name="Kawai M."/>
            <person name="Futagami T."/>
            <person name="Toyoda A."/>
            <person name="Takaki Y."/>
            <person name="Nishi S."/>
            <person name="Hori S."/>
            <person name="Arai W."/>
            <person name="Tsubouchi T."/>
            <person name="Morono Y."/>
            <person name="Uchiyama I."/>
            <person name="Ito T."/>
            <person name="Fujiyama A."/>
            <person name="Inagaki F."/>
            <person name="Takami H."/>
        </authorList>
    </citation>
    <scope>NUCLEOTIDE SEQUENCE</scope>
    <source>
        <strain evidence="1">Expedition CK06-06</strain>
    </source>
</reference>
<name>X1GSE6_9ZZZZ</name>
<comment type="caution">
    <text evidence="1">The sequence shown here is derived from an EMBL/GenBank/DDBJ whole genome shotgun (WGS) entry which is preliminary data.</text>
</comment>
<proteinExistence type="predicted"/>
<gene>
    <name evidence="1" type="ORF">S03H2_27327</name>
</gene>
<dbReference type="Pfam" id="PF19891">
    <property type="entry name" value="DUF6364"/>
    <property type="match status" value="1"/>
</dbReference>
<protein>
    <recommendedName>
        <fullName evidence="2">Antitoxin</fullName>
    </recommendedName>
</protein>
<dbReference type="InterPro" id="IPR045944">
    <property type="entry name" value="DUF6364"/>
</dbReference>
<organism evidence="1">
    <name type="scientific">marine sediment metagenome</name>
    <dbReference type="NCBI Taxonomy" id="412755"/>
    <lineage>
        <taxon>unclassified sequences</taxon>
        <taxon>metagenomes</taxon>
        <taxon>ecological metagenomes</taxon>
    </lineage>
</organism>
<sequence>MDTKLTIKLDRTIIEKAKKYAKRNNISLSRIIESYLNAITRDEIQNEEISPLVRSLSGIIEIPDDFDFNKDYTDRLLNKY</sequence>
<evidence type="ECO:0008006" key="2">
    <source>
        <dbReference type="Google" id="ProtNLM"/>
    </source>
</evidence>
<evidence type="ECO:0000313" key="1">
    <source>
        <dbReference type="EMBL" id="GAH60836.1"/>
    </source>
</evidence>